<keyword evidence="2" id="KW-1185">Reference proteome</keyword>
<comment type="caution">
    <text evidence="1">The sequence shown here is derived from an EMBL/GenBank/DDBJ whole genome shotgun (WGS) entry which is preliminary data.</text>
</comment>
<protein>
    <submittedName>
        <fullName evidence="1">Uncharacterized protein</fullName>
    </submittedName>
</protein>
<evidence type="ECO:0000313" key="2">
    <source>
        <dbReference type="Proteomes" id="UP000536640"/>
    </source>
</evidence>
<organism evidence="1 2">
    <name type="scientific">Zhongshania antarctica</name>
    <dbReference type="NCBI Taxonomy" id="641702"/>
    <lineage>
        <taxon>Bacteria</taxon>
        <taxon>Pseudomonadati</taxon>
        <taxon>Pseudomonadota</taxon>
        <taxon>Gammaproteobacteria</taxon>
        <taxon>Cellvibrionales</taxon>
        <taxon>Spongiibacteraceae</taxon>
        <taxon>Zhongshania</taxon>
    </lineage>
</organism>
<reference evidence="1 2" key="1">
    <citation type="submission" date="2020-08" db="EMBL/GenBank/DDBJ databases">
        <title>Genomic Encyclopedia of Type Strains, Phase IV (KMG-IV): sequencing the most valuable type-strain genomes for metagenomic binning, comparative biology and taxonomic classification.</title>
        <authorList>
            <person name="Goeker M."/>
        </authorList>
    </citation>
    <scope>NUCLEOTIDE SEQUENCE [LARGE SCALE GENOMIC DNA]</scope>
    <source>
        <strain evidence="1 2">DSM 25701</strain>
    </source>
</reference>
<gene>
    <name evidence="1" type="ORF">HNQ57_002012</name>
</gene>
<accession>A0A840R590</accession>
<name>A0A840R590_9GAMM</name>
<sequence length="63" mass="6904">MEEYGVFFAIPAQERRVEDYGVFAVIPAKAGIHMSAANALNNMTSPVLLATIRQILYGAHVCH</sequence>
<dbReference type="EMBL" id="JACHHW010000005">
    <property type="protein sequence ID" value="MBB5187734.1"/>
    <property type="molecule type" value="Genomic_DNA"/>
</dbReference>
<proteinExistence type="predicted"/>
<evidence type="ECO:0000313" key="1">
    <source>
        <dbReference type="EMBL" id="MBB5187734.1"/>
    </source>
</evidence>
<dbReference type="AlphaFoldDB" id="A0A840R590"/>
<dbReference type="RefSeq" id="WP_184462575.1">
    <property type="nucleotide sequence ID" value="NZ_JACHHW010000005.1"/>
</dbReference>
<dbReference type="Proteomes" id="UP000536640">
    <property type="component" value="Unassembled WGS sequence"/>
</dbReference>